<evidence type="ECO:0000256" key="15">
    <source>
        <dbReference type="RuleBase" id="RU000439"/>
    </source>
</evidence>
<name>A0A917ICI5_9HYPH</name>
<feature type="binding site" evidence="10">
    <location>
        <position position="255"/>
    </location>
    <ligand>
        <name>sn-glycerol 3-phosphate</name>
        <dbReference type="ChEBI" id="CHEBI:57597"/>
    </ligand>
</feature>
<dbReference type="InterPro" id="IPR006109">
    <property type="entry name" value="G3P_DH_NAD-dep_C"/>
</dbReference>
<dbReference type="Gene3D" id="3.40.50.720">
    <property type="entry name" value="NAD(P)-binding Rossmann-like Domain"/>
    <property type="match status" value="1"/>
</dbReference>
<dbReference type="GO" id="GO:0047952">
    <property type="term" value="F:glycerol-3-phosphate dehydrogenase [NAD(P)+] activity"/>
    <property type="evidence" value="ECO:0007669"/>
    <property type="project" value="UniProtKB-UniRule"/>
</dbReference>
<dbReference type="GO" id="GO:0051287">
    <property type="term" value="F:NAD binding"/>
    <property type="evidence" value="ECO:0007669"/>
    <property type="project" value="InterPro"/>
</dbReference>
<dbReference type="PRINTS" id="PR00077">
    <property type="entry name" value="GPDHDRGNASE"/>
</dbReference>
<feature type="binding site" evidence="10">
    <location>
        <position position="136"/>
    </location>
    <ligand>
        <name>sn-glycerol 3-phosphate</name>
        <dbReference type="ChEBI" id="CHEBI:57597"/>
    </ligand>
</feature>
<keyword evidence="5 10" id="KW-0560">Oxidoreductase</keyword>
<feature type="binding site" evidence="10">
    <location>
        <position position="138"/>
    </location>
    <ligand>
        <name>sn-glycerol 3-phosphate</name>
        <dbReference type="ChEBI" id="CHEBI:57597"/>
    </ligand>
</feature>
<dbReference type="PANTHER" id="PTHR11728:SF1">
    <property type="entry name" value="GLYCEROL-3-PHOSPHATE DEHYDROGENASE [NAD(+)] 2, CHLOROPLASTIC"/>
    <property type="match status" value="1"/>
</dbReference>
<dbReference type="AlphaFoldDB" id="A0A917ICI5"/>
<evidence type="ECO:0000256" key="6">
    <source>
        <dbReference type="ARBA" id="ARBA00023027"/>
    </source>
</evidence>
<dbReference type="Pfam" id="PF01210">
    <property type="entry name" value="NAD_Gly3P_dh_N"/>
    <property type="match status" value="1"/>
</dbReference>
<dbReference type="InterPro" id="IPR013328">
    <property type="entry name" value="6PGD_dom2"/>
</dbReference>
<keyword evidence="6 10" id="KW-0520">NAD</keyword>
<dbReference type="PIRSF" id="PIRSF000114">
    <property type="entry name" value="Glycerol-3-P_dh"/>
    <property type="match status" value="1"/>
</dbReference>
<keyword evidence="3 10" id="KW-0547">Nucleotide-binding</keyword>
<dbReference type="PANTHER" id="PTHR11728">
    <property type="entry name" value="GLYCEROL-3-PHOSPHATE DEHYDROGENASE"/>
    <property type="match status" value="1"/>
</dbReference>
<dbReference type="InterPro" id="IPR011128">
    <property type="entry name" value="G3P_DH_NAD-dep_N"/>
</dbReference>
<evidence type="ECO:0000259" key="17">
    <source>
        <dbReference type="Pfam" id="PF07479"/>
    </source>
</evidence>
<comment type="catalytic activity">
    <reaction evidence="10">
        <text>sn-glycerol 3-phosphate + NAD(+) = dihydroxyacetone phosphate + NADH + H(+)</text>
        <dbReference type="Rhea" id="RHEA:11092"/>
        <dbReference type="ChEBI" id="CHEBI:15378"/>
        <dbReference type="ChEBI" id="CHEBI:57540"/>
        <dbReference type="ChEBI" id="CHEBI:57597"/>
        <dbReference type="ChEBI" id="CHEBI:57642"/>
        <dbReference type="ChEBI" id="CHEBI:57945"/>
        <dbReference type="EC" id="1.1.1.94"/>
    </reaction>
</comment>
<sequence length="330" mass="33779">MTAFEAIGVVGGGAWGTALANAAARAGRSVTLWARDASEVATMRDRRENVRRLPGVRLEDAVSPTADLADLRRVDTALLVVPAQALRGVALALAPVLPTGCPAVVCAKGIERATGSFMTDVTSEAMPHATPAVLSGPSFAEDVSRGLPTAVVLAAAQESLAEALAQALSSSRFRVYHGVDMRGVEIGGAAKNVLAIAAGIVAGRRLGESARAALTARGFAELTRFARAFGGRPETLMGLSGLGDLILTCGSAKSRNFAFGVDLGEGLPVGEAGHGKLAEGAFTARALVEMARSAGVDLPICEAVDAVLSGRVGIDDVVERLMTRPLKSEG</sequence>
<feature type="binding site" evidence="10">
    <location>
        <position position="256"/>
    </location>
    <ligand>
        <name>sn-glycerol 3-phosphate</name>
        <dbReference type="ChEBI" id="CHEBI:57597"/>
    </ligand>
</feature>
<comment type="catalytic activity">
    <reaction evidence="10 15">
        <text>sn-glycerol 3-phosphate + NADP(+) = dihydroxyacetone phosphate + NADPH + H(+)</text>
        <dbReference type="Rhea" id="RHEA:11096"/>
        <dbReference type="ChEBI" id="CHEBI:15378"/>
        <dbReference type="ChEBI" id="CHEBI:57597"/>
        <dbReference type="ChEBI" id="CHEBI:57642"/>
        <dbReference type="ChEBI" id="CHEBI:57783"/>
        <dbReference type="ChEBI" id="CHEBI:58349"/>
        <dbReference type="EC" id="1.1.1.94"/>
    </reaction>
</comment>
<gene>
    <name evidence="10 18" type="primary">gpsA</name>
    <name evidence="18" type="ORF">GCM10007036_45470</name>
</gene>
<dbReference type="InterPro" id="IPR006168">
    <property type="entry name" value="G3P_DH_NAD-dep"/>
</dbReference>
<evidence type="ECO:0000256" key="3">
    <source>
        <dbReference type="ARBA" id="ARBA00022741"/>
    </source>
</evidence>
<feature type="domain" description="Glycerol-3-phosphate dehydrogenase NAD-dependent N-terminal" evidence="16">
    <location>
        <begin position="7"/>
        <end position="160"/>
    </location>
</feature>
<dbReference type="GO" id="GO:0005975">
    <property type="term" value="P:carbohydrate metabolic process"/>
    <property type="evidence" value="ECO:0007669"/>
    <property type="project" value="InterPro"/>
</dbReference>
<evidence type="ECO:0000256" key="9">
    <source>
        <dbReference type="ARBA" id="ARBA00023264"/>
    </source>
</evidence>
<comment type="pathway">
    <text evidence="10">Membrane lipid metabolism; glycerophospholipid metabolism.</text>
</comment>
<evidence type="ECO:0000256" key="1">
    <source>
        <dbReference type="ARBA" id="ARBA00011009"/>
    </source>
</evidence>
<keyword evidence="7 10" id="KW-0443">Lipid metabolism</keyword>
<keyword evidence="8 10" id="KW-0594">Phospholipid biosynthesis</keyword>
<dbReference type="EMBL" id="BMES01000003">
    <property type="protein sequence ID" value="GGH33101.1"/>
    <property type="molecule type" value="Genomic_DNA"/>
</dbReference>
<protein>
    <recommendedName>
        <fullName evidence="10">Glycerol-3-phosphate dehydrogenase [NAD(P)+]</fullName>
        <ecNumber evidence="10">1.1.1.94</ecNumber>
    </recommendedName>
    <alternativeName>
        <fullName evidence="10">NAD(P)(+)-dependent glycerol-3-phosphate dehydrogenase</fullName>
    </alternativeName>
    <alternativeName>
        <fullName evidence="10">NAD(P)H-dependent dihydroxyacetone-phosphate reductase</fullName>
    </alternativeName>
</protein>
<dbReference type="HAMAP" id="MF_00394">
    <property type="entry name" value="NAD_Glyc3P_dehydrog"/>
    <property type="match status" value="1"/>
</dbReference>
<dbReference type="RefSeq" id="WP_188520093.1">
    <property type="nucleotide sequence ID" value="NZ_BMES01000003.1"/>
</dbReference>
<feature type="binding site" evidence="10">
    <location>
        <position position="108"/>
    </location>
    <ligand>
        <name>NADPH</name>
        <dbReference type="ChEBI" id="CHEBI:57783"/>
    </ligand>
</feature>
<feature type="binding site" evidence="10">
    <location>
        <position position="254"/>
    </location>
    <ligand>
        <name>sn-glycerol 3-phosphate</name>
        <dbReference type="ChEBI" id="CHEBI:57597"/>
    </ligand>
</feature>
<feature type="binding site" evidence="10">
    <location>
        <position position="277"/>
    </location>
    <ligand>
        <name>NADPH</name>
        <dbReference type="ChEBI" id="CHEBI:57783"/>
    </ligand>
</feature>
<evidence type="ECO:0000313" key="19">
    <source>
        <dbReference type="Proteomes" id="UP000603912"/>
    </source>
</evidence>
<feature type="binding site" evidence="12">
    <location>
        <begin position="255"/>
        <end position="256"/>
    </location>
    <ligand>
        <name>substrate</name>
    </ligand>
</feature>
<feature type="binding site" evidence="12">
    <location>
        <position position="108"/>
    </location>
    <ligand>
        <name>substrate</name>
    </ligand>
</feature>
<evidence type="ECO:0000256" key="5">
    <source>
        <dbReference type="ARBA" id="ARBA00023002"/>
    </source>
</evidence>
<keyword evidence="9 10" id="KW-1208">Phospholipid metabolism</keyword>
<reference evidence="18" key="2">
    <citation type="submission" date="2020-09" db="EMBL/GenBank/DDBJ databases">
        <authorList>
            <person name="Sun Q."/>
            <person name="Zhou Y."/>
        </authorList>
    </citation>
    <scope>NUCLEOTIDE SEQUENCE</scope>
    <source>
        <strain evidence="18">CGMCC 1.12214</strain>
    </source>
</reference>
<feature type="binding site" evidence="10">
    <location>
        <position position="15"/>
    </location>
    <ligand>
        <name>NADPH</name>
        <dbReference type="ChEBI" id="CHEBI:57783"/>
    </ligand>
</feature>
<dbReference type="PROSITE" id="PS00957">
    <property type="entry name" value="NAD_G3PDH"/>
    <property type="match status" value="1"/>
</dbReference>
<feature type="domain" description="Glycerol-3-phosphate dehydrogenase NAD-dependent C-terminal" evidence="17">
    <location>
        <begin position="180"/>
        <end position="318"/>
    </location>
</feature>
<feature type="binding site" evidence="10">
    <location>
        <position position="244"/>
    </location>
    <ligand>
        <name>sn-glycerol 3-phosphate</name>
        <dbReference type="ChEBI" id="CHEBI:57597"/>
    </ligand>
</feature>
<dbReference type="GO" id="GO:0046168">
    <property type="term" value="P:glycerol-3-phosphate catabolic process"/>
    <property type="evidence" value="ECO:0007669"/>
    <property type="project" value="InterPro"/>
</dbReference>
<feature type="binding site" evidence="13">
    <location>
        <begin position="11"/>
        <end position="16"/>
    </location>
    <ligand>
        <name>NAD(+)</name>
        <dbReference type="ChEBI" id="CHEBI:57540"/>
    </ligand>
</feature>
<dbReference type="InterPro" id="IPR008927">
    <property type="entry name" value="6-PGluconate_DH-like_C_sf"/>
</dbReference>
<dbReference type="FunFam" id="3.40.50.720:FF:000019">
    <property type="entry name" value="Glycerol-3-phosphate dehydrogenase [NAD(P)+]"/>
    <property type="match status" value="1"/>
</dbReference>
<dbReference type="GO" id="GO:0006650">
    <property type="term" value="P:glycerophospholipid metabolic process"/>
    <property type="evidence" value="ECO:0007669"/>
    <property type="project" value="UniProtKB-UniRule"/>
</dbReference>
<dbReference type="Gene3D" id="1.10.1040.10">
    <property type="entry name" value="N-(1-d-carboxylethyl)-l-norvaline Dehydrogenase, domain 2"/>
    <property type="match status" value="1"/>
</dbReference>
<evidence type="ECO:0000256" key="7">
    <source>
        <dbReference type="ARBA" id="ARBA00023098"/>
    </source>
</evidence>
<dbReference type="EC" id="1.1.1.94" evidence="10"/>
<evidence type="ECO:0000256" key="10">
    <source>
        <dbReference type="HAMAP-Rule" id="MF_00394"/>
    </source>
</evidence>
<dbReference type="GO" id="GO:0008654">
    <property type="term" value="P:phospholipid biosynthetic process"/>
    <property type="evidence" value="ECO:0007669"/>
    <property type="project" value="UniProtKB-KW"/>
</dbReference>
<comment type="similarity">
    <text evidence="1 10 14">Belongs to the NAD-dependent glycerol-3-phosphate dehydrogenase family.</text>
</comment>
<feature type="binding site" evidence="10">
    <location>
        <position position="140"/>
    </location>
    <ligand>
        <name>NADPH</name>
        <dbReference type="ChEBI" id="CHEBI:57783"/>
    </ligand>
</feature>
<feature type="binding site" evidence="10">
    <location>
        <position position="108"/>
    </location>
    <ligand>
        <name>sn-glycerol 3-phosphate</name>
        <dbReference type="ChEBI" id="CHEBI:57597"/>
    </ligand>
</feature>
<evidence type="ECO:0000256" key="11">
    <source>
        <dbReference type="PIRSR" id="PIRSR000114-1"/>
    </source>
</evidence>
<dbReference type="Pfam" id="PF07479">
    <property type="entry name" value="NAD_Gly3P_dh_C"/>
    <property type="match status" value="1"/>
</dbReference>
<evidence type="ECO:0000256" key="8">
    <source>
        <dbReference type="ARBA" id="ARBA00023209"/>
    </source>
</evidence>
<feature type="binding site" evidence="10">
    <location>
        <position position="35"/>
    </location>
    <ligand>
        <name>NADPH</name>
        <dbReference type="ChEBI" id="CHEBI:57783"/>
    </ligand>
</feature>
<comment type="caution">
    <text evidence="18">The sequence shown here is derived from an EMBL/GenBank/DDBJ whole genome shotgun (WGS) entry which is preliminary data.</text>
</comment>
<feature type="binding site" evidence="10">
    <location>
        <position position="279"/>
    </location>
    <ligand>
        <name>NADPH</name>
        <dbReference type="ChEBI" id="CHEBI:57783"/>
    </ligand>
</feature>
<reference evidence="18" key="1">
    <citation type="journal article" date="2014" name="Int. J. Syst. Evol. Microbiol.">
        <title>Complete genome sequence of Corynebacterium casei LMG S-19264T (=DSM 44701T), isolated from a smear-ripened cheese.</title>
        <authorList>
            <consortium name="US DOE Joint Genome Institute (JGI-PGF)"/>
            <person name="Walter F."/>
            <person name="Albersmeier A."/>
            <person name="Kalinowski J."/>
            <person name="Ruckert C."/>
        </authorList>
    </citation>
    <scope>NUCLEOTIDE SEQUENCE</scope>
    <source>
        <strain evidence="18">CGMCC 1.12214</strain>
    </source>
</reference>
<dbReference type="InterPro" id="IPR036291">
    <property type="entry name" value="NAD(P)-bd_dom_sf"/>
</dbReference>
<evidence type="ECO:0000259" key="16">
    <source>
        <dbReference type="Pfam" id="PF01210"/>
    </source>
</evidence>
<dbReference type="Proteomes" id="UP000603912">
    <property type="component" value="Unassembled WGS sequence"/>
</dbReference>
<comment type="function">
    <text evidence="10">Catalyzes the reduction of the glycolytic intermediate dihydroxyacetone phosphate (DHAP) to sn-glycerol 3-phosphate (G3P), the key precursor for phospholipid synthesis.</text>
</comment>
<dbReference type="SUPFAM" id="SSF48179">
    <property type="entry name" value="6-phosphogluconate dehydrogenase C-terminal domain-like"/>
    <property type="match status" value="1"/>
</dbReference>
<feature type="binding site" evidence="10">
    <location>
        <position position="191"/>
    </location>
    <ligand>
        <name>sn-glycerol 3-phosphate</name>
        <dbReference type="ChEBI" id="CHEBI:57597"/>
    </ligand>
</feature>
<keyword evidence="4 10" id="KW-0521">NADP</keyword>
<feature type="binding site" evidence="13">
    <location>
        <position position="255"/>
    </location>
    <ligand>
        <name>NAD(+)</name>
        <dbReference type="ChEBI" id="CHEBI:57540"/>
    </ligand>
</feature>
<proteinExistence type="inferred from homology"/>
<evidence type="ECO:0000313" key="18">
    <source>
        <dbReference type="EMBL" id="GGH33101.1"/>
    </source>
</evidence>
<dbReference type="GO" id="GO:0046167">
    <property type="term" value="P:glycerol-3-phosphate biosynthetic process"/>
    <property type="evidence" value="ECO:0007669"/>
    <property type="project" value="UniProtKB-UniRule"/>
</dbReference>
<evidence type="ECO:0000256" key="4">
    <source>
        <dbReference type="ARBA" id="ARBA00022857"/>
    </source>
</evidence>
<feature type="binding site" evidence="13">
    <location>
        <position position="140"/>
    </location>
    <ligand>
        <name>NAD(+)</name>
        <dbReference type="ChEBI" id="CHEBI:57540"/>
    </ligand>
</feature>
<evidence type="ECO:0000256" key="12">
    <source>
        <dbReference type="PIRSR" id="PIRSR000114-2"/>
    </source>
</evidence>
<dbReference type="NCBIfam" id="NF000942">
    <property type="entry name" value="PRK00094.1-4"/>
    <property type="match status" value="1"/>
</dbReference>
<dbReference type="SUPFAM" id="SSF51735">
    <property type="entry name" value="NAD(P)-binding Rossmann-fold domains"/>
    <property type="match status" value="1"/>
</dbReference>
<organism evidence="18 19">
    <name type="scientific">Alsobacter metallidurans</name>
    <dbReference type="NCBI Taxonomy" id="340221"/>
    <lineage>
        <taxon>Bacteria</taxon>
        <taxon>Pseudomonadati</taxon>
        <taxon>Pseudomonadota</taxon>
        <taxon>Alphaproteobacteria</taxon>
        <taxon>Hyphomicrobiales</taxon>
        <taxon>Alsobacteraceae</taxon>
        <taxon>Alsobacter</taxon>
    </lineage>
</organism>
<evidence type="ECO:0000256" key="2">
    <source>
        <dbReference type="ARBA" id="ARBA00022516"/>
    </source>
</evidence>
<keyword evidence="19" id="KW-1185">Reference proteome</keyword>
<dbReference type="GO" id="GO:0005829">
    <property type="term" value="C:cytosol"/>
    <property type="evidence" value="ECO:0007669"/>
    <property type="project" value="TreeGrafter"/>
</dbReference>
<feature type="binding site" evidence="13">
    <location>
        <position position="276"/>
    </location>
    <ligand>
        <name>NAD(+)</name>
        <dbReference type="ChEBI" id="CHEBI:57540"/>
    </ligand>
</feature>
<keyword evidence="2 10" id="KW-0444">Lipid biosynthesis</keyword>
<keyword evidence="10" id="KW-0963">Cytoplasm</keyword>
<evidence type="ECO:0000256" key="14">
    <source>
        <dbReference type="RuleBase" id="RU000437"/>
    </source>
</evidence>
<evidence type="ECO:0000256" key="13">
    <source>
        <dbReference type="PIRSR" id="PIRSR000114-3"/>
    </source>
</evidence>
<accession>A0A917ICI5</accession>
<comment type="caution">
    <text evidence="10">Lacks conserved residue(s) required for the propagation of feature annotation.</text>
</comment>
<comment type="subcellular location">
    <subcellularLocation>
        <location evidence="10">Cytoplasm</location>
    </subcellularLocation>
</comment>
<dbReference type="NCBIfam" id="NF000940">
    <property type="entry name" value="PRK00094.1-2"/>
    <property type="match status" value="1"/>
</dbReference>
<feature type="binding site" evidence="10">
    <location>
        <position position="255"/>
    </location>
    <ligand>
        <name>NADPH</name>
        <dbReference type="ChEBI" id="CHEBI:57783"/>
    </ligand>
</feature>
<feature type="active site" description="Proton acceptor" evidence="10 11">
    <location>
        <position position="191"/>
    </location>
</feature>